<reference evidence="6 7" key="1">
    <citation type="submission" date="2024-01" db="EMBL/GenBank/DDBJ databases">
        <title>Hyphobacterium bacterium isolated from marine sediment.</title>
        <authorList>
            <person name="Zhao S."/>
        </authorList>
    </citation>
    <scope>NUCLEOTIDE SEQUENCE [LARGE SCALE GENOMIC DNA]</scope>
    <source>
        <strain evidence="7">HN65</strain>
    </source>
</reference>
<proteinExistence type="predicted"/>
<dbReference type="PANTHER" id="PTHR30055:SF234">
    <property type="entry name" value="HTH-TYPE TRANSCRIPTIONAL REGULATOR BETI"/>
    <property type="match status" value="1"/>
</dbReference>
<name>A0ABU7LSL8_9PROT</name>
<dbReference type="Proteomes" id="UP001354971">
    <property type="component" value="Unassembled WGS sequence"/>
</dbReference>
<dbReference type="InterPro" id="IPR009057">
    <property type="entry name" value="Homeodomain-like_sf"/>
</dbReference>
<keyword evidence="1" id="KW-0805">Transcription regulation</keyword>
<accession>A0ABU7LSL8</accession>
<sequence length="203" mass="23123">MNSDLEIKSPARPKQRRSAKTLEKMIAAVEQLLQERDFREVTMADIAKSAGVTAALLYTRFRNKDELEVYVTSLFLERYIHDLKTAREGLEGPCAREPESLIRTFGEVTFAYRAVIRSILTRQLSGQPFTPKEDALITERAIFLEDWMSECSDQGLTTEQIKIRVLTLIQTIQAYAMHTRVEGYLPYDQFCSLLGSSFGVSSQ</sequence>
<evidence type="ECO:0000256" key="4">
    <source>
        <dbReference type="PROSITE-ProRule" id="PRU00335"/>
    </source>
</evidence>
<dbReference type="InterPro" id="IPR050109">
    <property type="entry name" value="HTH-type_TetR-like_transc_reg"/>
</dbReference>
<evidence type="ECO:0000313" key="7">
    <source>
        <dbReference type="Proteomes" id="UP001354971"/>
    </source>
</evidence>
<keyword evidence="3" id="KW-0804">Transcription</keyword>
<dbReference type="RefSeq" id="WP_330199523.1">
    <property type="nucleotide sequence ID" value="NZ_JAZDRP010000006.1"/>
</dbReference>
<dbReference type="PANTHER" id="PTHR30055">
    <property type="entry name" value="HTH-TYPE TRANSCRIPTIONAL REGULATOR RUTR"/>
    <property type="match status" value="1"/>
</dbReference>
<dbReference type="EMBL" id="JAZDRP010000006">
    <property type="protein sequence ID" value="MEE2526860.1"/>
    <property type="molecule type" value="Genomic_DNA"/>
</dbReference>
<dbReference type="Pfam" id="PF00440">
    <property type="entry name" value="TetR_N"/>
    <property type="match status" value="1"/>
</dbReference>
<dbReference type="PRINTS" id="PR00455">
    <property type="entry name" value="HTHTETR"/>
</dbReference>
<dbReference type="Gene3D" id="1.10.357.10">
    <property type="entry name" value="Tetracycline Repressor, domain 2"/>
    <property type="match status" value="1"/>
</dbReference>
<dbReference type="SUPFAM" id="SSF46689">
    <property type="entry name" value="Homeodomain-like"/>
    <property type="match status" value="1"/>
</dbReference>
<gene>
    <name evidence="6" type="ORF">V0U79_10800</name>
</gene>
<keyword evidence="2 4" id="KW-0238">DNA-binding</keyword>
<dbReference type="InterPro" id="IPR001647">
    <property type="entry name" value="HTH_TetR"/>
</dbReference>
<feature type="DNA-binding region" description="H-T-H motif" evidence="4">
    <location>
        <begin position="42"/>
        <end position="61"/>
    </location>
</feature>
<comment type="caution">
    <text evidence="6">The sequence shown here is derived from an EMBL/GenBank/DDBJ whole genome shotgun (WGS) entry which is preliminary data.</text>
</comment>
<evidence type="ECO:0000256" key="2">
    <source>
        <dbReference type="ARBA" id="ARBA00023125"/>
    </source>
</evidence>
<dbReference type="PROSITE" id="PS50977">
    <property type="entry name" value="HTH_TETR_2"/>
    <property type="match status" value="1"/>
</dbReference>
<evidence type="ECO:0000256" key="3">
    <source>
        <dbReference type="ARBA" id="ARBA00023163"/>
    </source>
</evidence>
<protein>
    <submittedName>
        <fullName evidence="6">Helix-turn-helix domain-containing protein</fullName>
    </submittedName>
</protein>
<organism evidence="6 7">
    <name type="scientific">Hyphobacterium lacteum</name>
    <dbReference type="NCBI Taxonomy" id="3116575"/>
    <lineage>
        <taxon>Bacteria</taxon>
        <taxon>Pseudomonadati</taxon>
        <taxon>Pseudomonadota</taxon>
        <taxon>Alphaproteobacteria</taxon>
        <taxon>Maricaulales</taxon>
        <taxon>Maricaulaceae</taxon>
        <taxon>Hyphobacterium</taxon>
    </lineage>
</organism>
<keyword evidence="7" id="KW-1185">Reference proteome</keyword>
<evidence type="ECO:0000313" key="6">
    <source>
        <dbReference type="EMBL" id="MEE2526860.1"/>
    </source>
</evidence>
<evidence type="ECO:0000259" key="5">
    <source>
        <dbReference type="PROSITE" id="PS50977"/>
    </source>
</evidence>
<evidence type="ECO:0000256" key="1">
    <source>
        <dbReference type="ARBA" id="ARBA00023015"/>
    </source>
</evidence>
<feature type="domain" description="HTH tetR-type" evidence="5">
    <location>
        <begin position="19"/>
        <end position="79"/>
    </location>
</feature>